<reference evidence="3" key="1">
    <citation type="submission" date="2021-10" db="EMBL/GenBank/DDBJ databases">
        <title>Collection of gut derived symbiotic bacterial strains cultured from healthy donors.</title>
        <authorList>
            <person name="Lin H."/>
            <person name="Littmann E."/>
            <person name="Claire K."/>
            <person name="Pamer E."/>
        </authorList>
    </citation>
    <scope>NUCLEOTIDE SEQUENCE</scope>
    <source>
        <strain evidence="3">MSK.23.18</strain>
    </source>
</reference>
<organism evidence="3 4">
    <name type="scientific">Mediterraneibacter gnavus</name>
    <name type="common">Ruminococcus gnavus</name>
    <dbReference type="NCBI Taxonomy" id="33038"/>
    <lineage>
        <taxon>Bacteria</taxon>
        <taxon>Bacillati</taxon>
        <taxon>Bacillota</taxon>
        <taxon>Clostridia</taxon>
        <taxon>Lachnospirales</taxon>
        <taxon>Lachnospiraceae</taxon>
        <taxon>Mediterraneibacter</taxon>
    </lineage>
</organism>
<gene>
    <name evidence="3" type="ORF">LIQ08_19700</name>
</gene>
<name>A0AAJ1B9F8_MEDGN</name>
<evidence type="ECO:0000256" key="2">
    <source>
        <dbReference type="SAM" id="Phobius"/>
    </source>
</evidence>
<feature type="transmembrane region" description="Helical" evidence="2">
    <location>
        <begin position="32"/>
        <end position="51"/>
    </location>
</feature>
<keyword evidence="2" id="KW-1133">Transmembrane helix</keyword>
<evidence type="ECO:0000313" key="3">
    <source>
        <dbReference type="EMBL" id="MCB5621326.1"/>
    </source>
</evidence>
<keyword evidence="2" id="KW-0812">Transmembrane</keyword>
<feature type="compositionally biased region" description="Low complexity" evidence="1">
    <location>
        <begin position="56"/>
        <end position="70"/>
    </location>
</feature>
<dbReference type="EMBL" id="JAJBOM010000216">
    <property type="protein sequence ID" value="MCB5621326.1"/>
    <property type="molecule type" value="Genomic_DNA"/>
</dbReference>
<proteinExistence type="predicted"/>
<keyword evidence="2" id="KW-0472">Membrane</keyword>
<dbReference type="AlphaFoldDB" id="A0AAJ1B9F8"/>
<comment type="caution">
    <text evidence="3">The sequence shown here is derived from an EMBL/GenBank/DDBJ whole genome shotgun (WGS) entry which is preliminary data.</text>
</comment>
<feature type="non-terminal residue" evidence="3">
    <location>
        <position position="76"/>
    </location>
</feature>
<accession>A0AAJ1B9F8</accession>
<feature type="region of interest" description="Disordered" evidence="1">
    <location>
        <begin position="50"/>
        <end position="76"/>
    </location>
</feature>
<feature type="non-terminal residue" evidence="3">
    <location>
        <position position="1"/>
    </location>
</feature>
<evidence type="ECO:0000313" key="4">
    <source>
        <dbReference type="Proteomes" id="UP001297370"/>
    </source>
</evidence>
<sequence length="76" mass="8435">ESRWRRSESDTAVKIRKVFEHLKHGKVKKDQLLIVFLVGILLLVISIPAGTKKDSNTGTKKTLTNSSKSSVGTTKQ</sequence>
<dbReference type="Proteomes" id="UP001297370">
    <property type="component" value="Unassembled WGS sequence"/>
</dbReference>
<evidence type="ECO:0000256" key="1">
    <source>
        <dbReference type="SAM" id="MobiDB-lite"/>
    </source>
</evidence>
<protein>
    <submittedName>
        <fullName evidence="3">Stage III sporulation protein AG</fullName>
    </submittedName>
</protein>